<dbReference type="EMBL" id="MIGC01000592">
    <property type="protein sequence ID" value="PHJ24666.1"/>
    <property type="molecule type" value="Genomic_DNA"/>
</dbReference>
<gene>
    <name evidence="1" type="ORF">CSUI_001482</name>
</gene>
<organism evidence="1 2">
    <name type="scientific">Cystoisospora suis</name>
    <dbReference type="NCBI Taxonomy" id="483139"/>
    <lineage>
        <taxon>Eukaryota</taxon>
        <taxon>Sar</taxon>
        <taxon>Alveolata</taxon>
        <taxon>Apicomplexa</taxon>
        <taxon>Conoidasida</taxon>
        <taxon>Coccidia</taxon>
        <taxon>Eucoccidiorida</taxon>
        <taxon>Eimeriorina</taxon>
        <taxon>Sarcocystidae</taxon>
        <taxon>Cystoisospora</taxon>
    </lineage>
</organism>
<feature type="non-terminal residue" evidence="1">
    <location>
        <position position="1"/>
    </location>
</feature>
<proteinExistence type="predicted"/>
<comment type="caution">
    <text evidence="1">The sequence shown here is derived from an EMBL/GenBank/DDBJ whole genome shotgun (WGS) entry which is preliminary data.</text>
</comment>
<accession>A0A2C6LCT4</accession>
<keyword evidence="2" id="KW-1185">Reference proteome</keyword>
<dbReference type="AlphaFoldDB" id="A0A2C6LCT4"/>
<dbReference type="Proteomes" id="UP000221165">
    <property type="component" value="Unassembled WGS sequence"/>
</dbReference>
<evidence type="ECO:0000313" key="2">
    <source>
        <dbReference type="Proteomes" id="UP000221165"/>
    </source>
</evidence>
<name>A0A2C6LCT4_9APIC</name>
<evidence type="ECO:0000313" key="1">
    <source>
        <dbReference type="EMBL" id="PHJ24666.1"/>
    </source>
</evidence>
<protein>
    <submittedName>
        <fullName evidence="1">Uncharacterized protein</fullName>
    </submittedName>
</protein>
<dbReference type="GeneID" id="94424899"/>
<sequence>TITKVATNTSLSRFPSLKPNHGALPLLKGITRPSPRYPGLSLQPFDLRAVFSAANVACSADVHQPTLSFLFLNYRNCRHQPCFFSGFQHCLPIDNG</sequence>
<dbReference type="RefSeq" id="XP_067926338.1">
    <property type="nucleotide sequence ID" value="XM_068061688.1"/>
</dbReference>
<reference evidence="1 2" key="1">
    <citation type="journal article" date="2017" name="Int. J. Parasitol.">
        <title>The genome of the protozoan parasite Cystoisospora suis and a reverse vaccinology approach to identify vaccine candidates.</title>
        <authorList>
            <person name="Palmieri N."/>
            <person name="Shrestha A."/>
            <person name="Ruttkowski B."/>
            <person name="Beck T."/>
            <person name="Vogl C."/>
            <person name="Tomley F."/>
            <person name="Blake D.P."/>
            <person name="Joachim A."/>
        </authorList>
    </citation>
    <scope>NUCLEOTIDE SEQUENCE [LARGE SCALE GENOMIC DNA]</scope>
    <source>
        <strain evidence="1 2">Wien I</strain>
    </source>
</reference>
<dbReference type="VEuPathDB" id="ToxoDB:CSUI_001482"/>